<feature type="compositionally biased region" description="Low complexity" evidence="1">
    <location>
        <begin position="126"/>
        <end position="138"/>
    </location>
</feature>
<dbReference type="EMBL" id="MN739021">
    <property type="protein sequence ID" value="QHT35373.1"/>
    <property type="molecule type" value="Genomic_DNA"/>
</dbReference>
<accession>A0A6C0F419</accession>
<feature type="region of interest" description="Disordered" evidence="1">
    <location>
        <begin position="95"/>
        <end position="161"/>
    </location>
</feature>
<organism evidence="2">
    <name type="scientific">viral metagenome</name>
    <dbReference type="NCBI Taxonomy" id="1070528"/>
    <lineage>
        <taxon>unclassified sequences</taxon>
        <taxon>metagenomes</taxon>
        <taxon>organismal metagenomes</taxon>
    </lineage>
</organism>
<evidence type="ECO:0000256" key="1">
    <source>
        <dbReference type="SAM" id="MobiDB-lite"/>
    </source>
</evidence>
<protein>
    <submittedName>
        <fullName evidence="2">Uncharacterized protein</fullName>
    </submittedName>
</protein>
<dbReference type="AlphaFoldDB" id="A0A6C0F419"/>
<name>A0A6C0F419_9ZZZZ</name>
<feature type="compositionally biased region" description="Polar residues" evidence="1">
    <location>
        <begin position="152"/>
        <end position="161"/>
    </location>
</feature>
<reference evidence="2" key="1">
    <citation type="journal article" date="2020" name="Nature">
        <title>Giant virus diversity and host interactions through global metagenomics.</title>
        <authorList>
            <person name="Schulz F."/>
            <person name="Roux S."/>
            <person name="Paez-Espino D."/>
            <person name="Jungbluth S."/>
            <person name="Walsh D.A."/>
            <person name="Denef V.J."/>
            <person name="McMahon K.D."/>
            <person name="Konstantinidis K.T."/>
            <person name="Eloe-Fadrosh E.A."/>
            <person name="Kyrpides N.C."/>
            <person name="Woyke T."/>
        </authorList>
    </citation>
    <scope>NUCLEOTIDE SEQUENCE</scope>
    <source>
        <strain evidence="2">GVMAG-M-3300009180-45</strain>
    </source>
</reference>
<proteinExistence type="predicted"/>
<evidence type="ECO:0000313" key="2">
    <source>
        <dbReference type="EMBL" id="QHT35373.1"/>
    </source>
</evidence>
<sequence length="161" mass="16274">MFVVGALIVHIASGFRLQPLQDLLSTFVGKVLALGGIIYVHKKLSCSVALLLAIAYLRCCANSWEGFTTPTTTVTPTVSCPDGYAMDAITNSCKPSSSMSGSVPAPPESTTGASVTTPPPNGKLSTAPMTTPTATMPPVSLPPSIGGVQPSGGATSTAAHV</sequence>